<dbReference type="SMART" id="SM00165">
    <property type="entry name" value="UBA"/>
    <property type="match status" value="1"/>
</dbReference>
<feature type="region of interest" description="Disordered" evidence="1">
    <location>
        <begin position="715"/>
        <end position="746"/>
    </location>
</feature>
<evidence type="ECO:0000313" key="4">
    <source>
        <dbReference type="Proteomes" id="UP000245383"/>
    </source>
</evidence>
<keyword evidence="4" id="KW-1185">Reference proteome</keyword>
<accession>A0A2T9YK39</accession>
<feature type="region of interest" description="Disordered" evidence="1">
    <location>
        <begin position="417"/>
        <end position="441"/>
    </location>
</feature>
<reference evidence="3 4" key="1">
    <citation type="journal article" date="2018" name="MBio">
        <title>Comparative Genomics Reveals the Core Gene Toolbox for the Fungus-Insect Symbiosis.</title>
        <authorList>
            <person name="Wang Y."/>
            <person name="Stata M."/>
            <person name="Wang W."/>
            <person name="Stajich J.E."/>
            <person name="White M.M."/>
            <person name="Moncalvo J.M."/>
        </authorList>
    </citation>
    <scope>NUCLEOTIDE SEQUENCE [LARGE SCALE GENOMIC DNA]</scope>
    <source>
        <strain evidence="3 4">SWE-8-4</strain>
    </source>
</reference>
<proteinExistence type="predicted"/>
<dbReference type="Proteomes" id="UP000245383">
    <property type="component" value="Unassembled WGS sequence"/>
</dbReference>
<gene>
    <name evidence="3" type="ORF">BB561_003671</name>
</gene>
<dbReference type="InterPro" id="IPR011990">
    <property type="entry name" value="TPR-like_helical_dom_sf"/>
</dbReference>
<dbReference type="InterPro" id="IPR015940">
    <property type="entry name" value="UBA"/>
</dbReference>
<dbReference type="SUPFAM" id="SSF48452">
    <property type="entry name" value="TPR-like"/>
    <property type="match status" value="1"/>
</dbReference>
<dbReference type="InterPro" id="IPR009060">
    <property type="entry name" value="UBA-like_sf"/>
</dbReference>
<dbReference type="AlphaFoldDB" id="A0A2T9YK39"/>
<dbReference type="InterPro" id="IPR019734">
    <property type="entry name" value="TPR_rpt"/>
</dbReference>
<dbReference type="PROSITE" id="PS50030">
    <property type="entry name" value="UBA"/>
    <property type="match status" value="1"/>
</dbReference>
<name>A0A2T9YK39_9FUNG</name>
<dbReference type="SMART" id="SM00028">
    <property type="entry name" value="TPR"/>
    <property type="match status" value="2"/>
</dbReference>
<evidence type="ECO:0000256" key="1">
    <source>
        <dbReference type="SAM" id="MobiDB-lite"/>
    </source>
</evidence>
<evidence type="ECO:0000313" key="3">
    <source>
        <dbReference type="EMBL" id="PVU92693.1"/>
    </source>
</evidence>
<dbReference type="Gene3D" id="1.25.40.10">
    <property type="entry name" value="Tetratricopeptide repeat domain"/>
    <property type="match status" value="1"/>
</dbReference>
<feature type="domain" description="UBA" evidence="2">
    <location>
        <begin position="277"/>
        <end position="316"/>
    </location>
</feature>
<organism evidence="3 4">
    <name type="scientific">Smittium simulii</name>
    <dbReference type="NCBI Taxonomy" id="133385"/>
    <lineage>
        <taxon>Eukaryota</taxon>
        <taxon>Fungi</taxon>
        <taxon>Fungi incertae sedis</taxon>
        <taxon>Zoopagomycota</taxon>
        <taxon>Kickxellomycotina</taxon>
        <taxon>Harpellomycetes</taxon>
        <taxon>Harpellales</taxon>
        <taxon>Legeriomycetaceae</taxon>
        <taxon>Smittium</taxon>
    </lineage>
</organism>
<dbReference type="EMBL" id="MBFR01000152">
    <property type="protein sequence ID" value="PVU92693.1"/>
    <property type="molecule type" value="Genomic_DNA"/>
</dbReference>
<dbReference type="Gene3D" id="1.10.8.10">
    <property type="entry name" value="DNA helicase RuvA subunit, C-terminal domain"/>
    <property type="match status" value="1"/>
</dbReference>
<dbReference type="SUPFAM" id="SSF46934">
    <property type="entry name" value="UBA-like"/>
    <property type="match status" value="1"/>
</dbReference>
<sequence length="865" mass="99487">MNLNYEPDENDYLIFNYKNIYPKDNKKNSSPNTTMELGFNQVQKATSLTTNSDTVNALLEPNQNTNKLIQYIKLSNTKASKVDLLKRANQIVESMEYGNDALLKMSHKKSLSRDSAVILKRDQTNIYNNSYHDYSSDTDPYEISLLRDIRMPAQIKTTPEISRHATNAYPDINTKYKYYYWSASDSKQEQNNDYLSLFDISPPKYNHDLISKKKISDLKLLNKTSNKNQYISLSKNKKYTTPENTSGETVYTDSNKVFKSDESTTTNEKNTLKSYKPLDSSVMMLVQLGFSAKTSTKALQQTNGDTSDAIDLLLKQKTLDKKIEIKFKEDFDSNTNTFKTINNTGNYYNRREIFDIAQKDPLLDNENIIAKDLNNFTLKKITEKEPSVKRSPSKNSNNGVQGLLDKAKTQIIKNAGNWLGLGNNKNSSKPLDNSSQEYPENPKKLIRNKTGFINKKLDANNENLTNKPAQAPISMASFIKPSDARYTNPDDQPHDTEPCASLKNDRKLVANDKELKNLTPIPYIAPSVFLAANDEKENGIMHYRLNKFKMALENFNTAIKFMSICPEHPFYIILYNNLASTLYKLGKHKYAIEALNKAIILCKKFMDHKILKLNIGGQQNNFTNPNNSSNYVSLNLTGLSDVTVDTGLYYKKCVFLKATVYEVLKDYTNAIKEYKIFETEPRDPHYEKQARYGISRCKSMISKISTTTNIVFDQTKEPSNNTTSNSKKYYNNTKEKKNYPNMSTNNNFETKQITKKKAYPILSSVSYQDKFDEWEKGANGDFITLLNTVYKLSPDIKSNNIQPKTNFYLVKKVFLDTIQKFNPKKFSQNLTETKKDYYYKIFVTLNNSWIKYSQNYNSDNKDCRY</sequence>
<protein>
    <recommendedName>
        <fullName evidence="2">UBA domain-containing protein</fullName>
    </recommendedName>
</protein>
<comment type="caution">
    <text evidence="3">The sequence shown here is derived from an EMBL/GenBank/DDBJ whole genome shotgun (WGS) entry which is preliminary data.</text>
</comment>
<feature type="compositionally biased region" description="Low complexity" evidence="1">
    <location>
        <begin position="717"/>
        <end position="732"/>
    </location>
</feature>
<dbReference type="CDD" id="cd14291">
    <property type="entry name" value="UBA1_NUB1_like"/>
    <property type="match status" value="1"/>
</dbReference>
<feature type="compositionally biased region" description="Polar residues" evidence="1">
    <location>
        <begin position="423"/>
        <end position="438"/>
    </location>
</feature>
<evidence type="ECO:0000259" key="2">
    <source>
        <dbReference type="PROSITE" id="PS50030"/>
    </source>
</evidence>